<comment type="similarity">
    <text evidence="4 10">Belongs to the LeuD family. LeuD type 1 subfamily.</text>
</comment>
<keyword evidence="9 10" id="KW-0100">Branched-chain amino acid biosynthesis</keyword>
<evidence type="ECO:0000256" key="4">
    <source>
        <dbReference type="ARBA" id="ARBA00009845"/>
    </source>
</evidence>
<dbReference type="InterPro" id="IPR000573">
    <property type="entry name" value="AconitaseA/IPMdHydase_ssu_swvl"/>
</dbReference>
<dbReference type="InterPro" id="IPR033940">
    <property type="entry name" value="IPMI_Swivel"/>
</dbReference>
<dbReference type="SUPFAM" id="SSF52016">
    <property type="entry name" value="LeuD/IlvD-like"/>
    <property type="match status" value="1"/>
</dbReference>
<evidence type="ECO:0000313" key="13">
    <source>
        <dbReference type="Proteomes" id="UP001430796"/>
    </source>
</evidence>
<feature type="domain" description="Aconitase A/isopropylmalate dehydratase small subunit swivel" evidence="11">
    <location>
        <begin position="1"/>
        <end position="123"/>
    </location>
</feature>
<evidence type="ECO:0000256" key="9">
    <source>
        <dbReference type="ARBA" id="ARBA00023304"/>
    </source>
</evidence>
<comment type="subunit">
    <text evidence="5 10">Heterodimer of LeuC and LeuD.</text>
</comment>
<dbReference type="InterPro" id="IPR004431">
    <property type="entry name" value="3-IsopropMal_deHydase_ssu"/>
</dbReference>
<keyword evidence="6 10" id="KW-0432">Leucine biosynthesis</keyword>
<evidence type="ECO:0000256" key="5">
    <source>
        <dbReference type="ARBA" id="ARBA00011271"/>
    </source>
</evidence>
<sequence>MTAFTTLTSRTVVLRERNIDTDQIIPARFLTTTERAGLGRHAFSDWRHLPDGSPDPDFPFNRAESAGARILVAGRNFGCGSSREHAPWALADLGIRAVISAEIADIFRSNALKNGLLPVVLDEAVVDELLDRPGIELSIDVARRRVALPGGAEVEFPLDAFARTCLLEGVDQLGYLLRQQPAIQRYEQTHHEGVHHAR</sequence>
<dbReference type="NCBIfam" id="NF002458">
    <property type="entry name" value="PRK01641.1"/>
    <property type="match status" value="1"/>
</dbReference>
<evidence type="ECO:0000256" key="7">
    <source>
        <dbReference type="ARBA" id="ARBA00022605"/>
    </source>
</evidence>
<evidence type="ECO:0000259" key="11">
    <source>
        <dbReference type="Pfam" id="PF00694"/>
    </source>
</evidence>
<reference evidence="12 13" key="2">
    <citation type="submission" date="2022-01" db="EMBL/GenBank/DDBJ databases">
        <title>Lysobacter chinensis sp. nov., a bacterium isolated from cow dung compost.</title>
        <authorList>
            <person name="Liu Y."/>
        </authorList>
    </citation>
    <scope>NUCLEOTIDE SEQUENCE [LARGE SCALE GENOMIC DNA]</scope>
    <source>
        <strain evidence="12 13">TLK-CK17</strain>
    </source>
</reference>
<dbReference type="Gene3D" id="3.20.19.10">
    <property type="entry name" value="Aconitase, domain 4"/>
    <property type="match status" value="1"/>
</dbReference>
<name>A0ABS9HWJ5_9GAMM</name>
<evidence type="ECO:0000256" key="1">
    <source>
        <dbReference type="ARBA" id="ARBA00000491"/>
    </source>
</evidence>
<dbReference type="InterPro" id="IPR050075">
    <property type="entry name" value="LeuD"/>
</dbReference>
<comment type="pathway">
    <text evidence="3 10">Amino-acid biosynthesis; L-leucine biosynthesis; L-leucine from 3-methyl-2-oxobutanoate: step 2/4.</text>
</comment>
<protein>
    <recommendedName>
        <fullName evidence="10">3-isopropylmalate dehydratase small subunit</fullName>
        <ecNumber evidence="10">4.2.1.33</ecNumber>
    </recommendedName>
    <alternativeName>
        <fullName evidence="10">Alpha-IPM isomerase</fullName>
        <shortName evidence="10">IPMI</shortName>
    </alternativeName>
    <alternativeName>
        <fullName evidence="10">Isopropylmalate isomerase</fullName>
    </alternativeName>
</protein>
<evidence type="ECO:0000313" key="12">
    <source>
        <dbReference type="EMBL" id="MCF7223251.1"/>
    </source>
</evidence>
<evidence type="ECO:0000256" key="6">
    <source>
        <dbReference type="ARBA" id="ARBA00022430"/>
    </source>
</evidence>
<evidence type="ECO:0000256" key="10">
    <source>
        <dbReference type="HAMAP-Rule" id="MF_01031"/>
    </source>
</evidence>
<dbReference type="EC" id="4.2.1.33" evidence="10"/>
<dbReference type="Pfam" id="PF00694">
    <property type="entry name" value="Aconitase_C"/>
    <property type="match status" value="1"/>
</dbReference>
<keyword evidence="8 10" id="KW-0456">Lyase</keyword>
<keyword evidence="7 10" id="KW-0028">Amino-acid biosynthesis</keyword>
<gene>
    <name evidence="10 12" type="primary">leuD</name>
    <name evidence="12" type="ORF">L3V18_15855</name>
</gene>
<dbReference type="HAMAP" id="MF_01031">
    <property type="entry name" value="LeuD_type1"/>
    <property type="match status" value="1"/>
</dbReference>
<evidence type="ECO:0000256" key="2">
    <source>
        <dbReference type="ARBA" id="ARBA00002695"/>
    </source>
</evidence>
<reference evidence="12 13" key="3">
    <citation type="submission" date="2022-01" db="EMBL/GenBank/DDBJ databases">
        <authorList>
            <person name="Zhou L.Y."/>
        </authorList>
    </citation>
    <scope>NUCLEOTIDE SEQUENCE [LARGE SCALE GENOMIC DNA]</scope>
    <source>
        <strain evidence="12 13">TLK-CK17</strain>
    </source>
</reference>
<evidence type="ECO:0000256" key="3">
    <source>
        <dbReference type="ARBA" id="ARBA00004729"/>
    </source>
</evidence>
<dbReference type="EMBL" id="JAKJPO010000013">
    <property type="protein sequence ID" value="MCF7223251.1"/>
    <property type="molecule type" value="Genomic_DNA"/>
</dbReference>
<dbReference type="NCBIfam" id="TIGR00171">
    <property type="entry name" value="leuD"/>
    <property type="match status" value="1"/>
</dbReference>
<dbReference type="InterPro" id="IPR015928">
    <property type="entry name" value="Aconitase/3IPM_dehydase_swvl"/>
</dbReference>
<dbReference type="GO" id="GO:0003861">
    <property type="term" value="F:3-isopropylmalate dehydratase activity"/>
    <property type="evidence" value="ECO:0007669"/>
    <property type="project" value="UniProtKB-EC"/>
</dbReference>
<reference evidence="13" key="1">
    <citation type="submission" date="2022-01" db="EMBL/GenBank/DDBJ databases">
        <title>Lysobacter chinensis sp. nov., a bacterium isolated from cow dung compost.</title>
        <authorList>
            <person name="Zhou L.Y."/>
        </authorList>
    </citation>
    <scope>NUCLEOTIDE SEQUENCE [LARGE SCALE GENOMIC DNA]</scope>
    <source>
        <strain evidence="13">TLK-CK17</strain>
    </source>
</reference>
<comment type="function">
    <text evidence="2 10">Catalyzes the isomerization between 2-isopropylmalate and 3-isopropylmalate, via the formation of 2-isopropylmaleate.</text>
</comment>
<organism evidence="12 13">
    <name type="scientific">Marilutibacter chinensis</name>
    <dbReference type="NCBI Taxonomy" id="2912247"/>
    <lineage>
        <taxon>Bacteria</taxon>
        <taxon>Pseudomonadati</taxon>
        <taxon>Pseudomonadota</taxon>
        <taxon>Gammaproteobacteria</taxon>
        <taxon>Lysobacterales</taxon>
        <taxon>Lysobacteraceae</taxon>
        <taxon>Marilutibacter</taxon>
    </lineage>
</organism>
<evidence type="ECO:0000256" key="8">
    <source>
        <dbReference type="ARBA" id="ARBA00023239"/>
    </source>
</evidence>
<proteinExistence type="inferred from homology"/>
<comment type="caution">
    <text evidence="12">The sequence shown here is derived from an EMBL/GenBank/DDBJ whole genome shotgun (WGS) entry which is preliminary data.</text>
</comment>
<dbReference type="RefSeq" id="WP_237056179.1">
    <property type="nucleotide sequence ID" value="NZ_JAKJPO010000013.1"/>
</dbReference>
<dbReference type="PANTHER" id="PTHR43345:SF5">
    <property type="entry name" value="3-ISOPROPYLMALATE DEHYDRATASE SMALL SUBUNIT"/>
    <property type="match status" value="1"/>
</dbReference>
<dbReference type="Proteomes" id="UP001430796">
    <property type="component" value="Unassembled WGS sequence"/>
</dbReference>
<dbReference type="CDD" id="cd01577">
    <property type="entry name" value="IPMI_Swivel"/>
    <property type="match status" value="1"/>
</dbReference>
<dbReference type="PANTHER" id="PTHR43345">
    <property type="entry name" value="3-ISOPROPYLMALATE DEHYDRATASE SMALL SUBUNIT 2-RELATED-RELATED"/>
    <property type="match status" value="1"/>
</dbReference>
<keyword evidence="13" id="KW-1185">Reference proteome</keyword>
<accession>A0ABS9HWJ5</accession>
<comment type="catalytic activity">
    <reaction evidence="1 10">
        <text>(2R,3S)-3-isopropylmalate = (2S)-2-isopropylmalate</text>
        <dbReference type="Rhea" id="RHEA:32287"/>
        <dbReference type="ChEBI" id="CHEBI:1178"/>
        <dbReference type="ChEBI" id="CHEBI:35121"/>
        <dbReference type="EC" id="4.2.1.33"/>
    </reaction>
</comment>